<keyword evidence="7 13" id="KW-0999">Mitochondrion inner membrane</keyword>
<dbReference type="InterPro" id="IPR003204">
    <property type="entry name" value="Cyt_c_oxidase_su5A/6"/>
</dbReference>
<evidence type="ECO:0000313" key="14">
    <source>
        <dbReference type="EMBL" id="VDH98537.1"/>
    </source>
</evidence>
<keyword evidence="15" id="KW-1185">Reference proteome</keyword>
<dbReference type="SUPFAM" id="SSF48479">
    <property type="entry name" value="Cytochrome c oxidase subunit E"/>
    <property type="match status" value="1"/>
</dbReference>
<keyword evidence="9 13" id="KW-0408">Iron</keyword>
<sequence length="218" mass="25019">MAVPEFYLYHLKFCLVLGNAPPFQHPDFNKKLKQINRRFDTGNKPKLVRTLESLQSFFFSSKVEMFRAVANRLGTTVQASVRSNLFAKPQTAAATVRHVTYVPQSDEEFDDSCVTYLNRPNITGWQIRSFITHQHGEDLVPEPKVISAVLQACRKVNDYALAVRYLESVQEKAKADTAIWPYIVQEIRPTLDELGVFTPEEHGYDKPELYLVDTEDIH</sequence>
<dbReference type="Gene3D" id="1.25.40.40">
    <property type="entry name" value="Cytochrome c oxidase, subunit Va/VI"/>
    <property type="match status" value="1"/>
</dbReference>
<proteinExistence type="inferred from homology"/>
<keyword evidence="10 13" id="KW-0496">Mitochondrion</keyword>
<organism evidence="14 15">
    <name type="scientific">Mytilus galloprovincialis</name>
    <name type="common">Mediterranean mussel</name>
    <dbReference type="NCBI Taxonomy" id="29158"/>
    <lineage>
        <taxon>Eukaryota</taxon>
        <taxon>Metazoa</taxon>
        <taxon>Spiralia</taxon>
        <taxon>Lophotrochozoa</taxon>
        <taxon>Mollusca</taxon>
        <taxon>Bivalvia</taxon>
        <taxon>Autobranchia</taxon>
        <taxon>Pteriomorphia</taxon>
        <taxon>Mytilida</taxon>
        <taxon>Mytiloidea</taxon>
        <taxon>Mytilidae</taxon>
        <taxon>Mytilinae</taxon>
        <taxon>Mytilus</taxon>
    </lineage>
</organism>
<dbReference type="GO" id="GO:0046872">
    <property type="term" value="F:metal ion binding"/>
    <property type="evidence" value="ECO:0007669"/>
    <property type="project" value="UniProtKB-UniRule"/>
</dbReference>
<comment type="subunit">
    <text evidence="13">Component of the cytochrome c oxidase (complex IV, CIV), a multisubunit enzyme composed of a catalytic core of 3 subunits and several supernumerary subunits. The complex exists as a monomer or a dimer and forms supercomplexes (SCs) in the inner mitochondrial membrane with ubiquinol-cytochrome c oxidoreductase (cytochrome b-c1 complex, complex III, CIII).</text>
</comment>
<dbReference type="PANTHER" id="PTHR14200:SF11">
    <property type="entry name" value="CYTOCHROME C OXIDASE SUBUNIT 5A, MITOCHONDRIAL"/>
    <property type="match status" value="1"/>
</dbReference>
<dbReference type="GO" id="GO:0006123">
    <property type="term" value="P:mitochondrial electron transport, cytochrome c to oxygen"/>
    <property type="evidence" value="ECO:0007669"/>
    <property type="project" value="UniProtKB-UniRule"/>
</dbReference>
<evidence type="ECO:0000256" key="3">
    <source>
        <dbReference type="ARBA" id="ARBA00007972"/>
    </source>
</evidence>
<dbReference type="AlphaFoldDB" id="A0A8B6C1B9"/>
<evidence type="ECO:0000256" key="9">
    <source>
        <dbReference type="ARBA" id="ARBA00023004"/>
    </source>
</evidence>
<dbReference type="UniPathway" id="UPA00705"/>
<evidence type="ECO:0000256" key="2">
    <source>
        <dbReference type="ARBA" id="ARBA00004673"/>
    </source>
</evidence>
<evidence type="ECO:0000256" key="10">
    <source>
        <dbReference type="ARBA" id="ARBA00023128"/>
    </source>
</evidence>
<evidence type="ECO:0000256" key="12">
    <source>
        <dbReference type="ARBA" id="ARBA00031049"/>
    </source>
</evidence>
<evidence type="ECO:0000256" key="5">
    <source>
        <dbReference type="ARBA" id="ARBA00022617"/>
    </source>
</evidence>
<comment type="subcellular location">
    <subcellularLocation>
        <location evidence="1 13">Mitochondrion inner membrane</location>
        <topology evidence="1 13">Peripheral membrane protein</topology>
        <orientation evidence="1 13">Matrix side</orientation>
    </subcellularLocation>
</comment>
<dbReference type="EMBL" id="UYJE01001020">
    <property type="protein sequence ID" value="VDH98537.1"/>
    <property type="molecule type" value="Genomic_DNA"/>
</dbReference>
<keyword evidence="6 13" id="KW-0479">Metal-binding</keyword>
<dbReference type="InterPro" id="IPR036545">
    <property type="entry name" value="Cyt_c_oxidase_su5A/6_sf"/>
</dbReference>
<dbReference type="GO" id="GO:0045277">
    <property type="term" value="C:respiratory chain complex IV"/>
    <property type="evidence" value="ECO:0007669"/>
    <property type="project" value="UniProtKB-UniRule"/>
</dbReference>
<comment type="caution">
    <text evidence="14">The sequence shown here is derived from an EMBL/GenBank/DDBJ whole genome shotgun (WGS) entry which is preliminary data.</text>
</comment>
<evidence type="ECO:0000313" key="15">
    <source>
        <dbReference type="Proteomes" id="UP000596742"/>
    </source>
</evidence>
<accession>A0A8B6C1B9</accession>
<dbReference type="OrthoDB" id="5778907at2759"/>
<evidence type="ECO:0000256" key="8">
    <source>
        <dbReference type="ARBA" id="ARBA00022946"/>
    </source>
</evidence>
<evidence type="ECO:0000256" key="13">
    <source>
        <dbReference type="RuleBase" id="RU368103"/>
    </source>
</evidence>
<evidence type="ECO:0000256" key="6">
    <source>
        <dbReference type="ARBA" id="ARBA00022723"/>
    </source>
</evidence>
<keyword evidence="5 13" id="KW-0349">Heme</keyword>
<comment type="similarity">
    <text evidence="3 13">Belongs to the cytochrome c oxidase subunit 5A family.</text>
</comment>
<reference evidence="14" key="1">
    <citation type="submission" date="2018-11" db="EMBL/GenBank/DDBJ databases">
        <authorList>
            <person name="Alioto T."/>
            <person name="Alioto T."/>
        </authorList>
    </citation>
    <scope>NUCLEOTIDE SEQUENCE</scope>
</reference>
<evidence type="ECO:0000256" key="1">
    <source>
        <dbReference type="ARBA" id="ARBA00004443"/>
    </source>
</evidence>
<name>A0A8B6C1B9_MYTGA</name>
<dbReference type="CDD" id="cd00923">
    <property type="entry name" value="Cyt_c_Oxidase_Va"/>
    <property type="match status" value="1"/>
</dbReference>
<comment type="pathway">
    <text evidence="2 13">Energy metabolism; oxidative phosphorylation.</text>
</comment>
<dbReference type="GO" id="GO:0005743">
    <property type="term" value="C:mitochondrial inner membrane"/>
    <property type="evidence" value="ECO:0007669"/>
    <property type="project" value="UniProtKB-SubCell"/>
</dbReference>
<comment type="function">
    <text evidence="13">Component of the cytochrome c oxidase, the last enzyme in the mitochondrial electron transport chain which drives oxidative phosphorylation. The respiratory chain contains 3 multisubunit complexes succinate dehydrogenase (complex II, CII), ubiquinol-cytochrome c oxidoreductase (cytochrome b-c1 complex, complex III, CIII) and cytochrome c oxidase (complex IV, CIV), that cooperate to transfer electrons derived from NADH and succinate to molecular oxygen, creating an electrochemical gradient over the inner membrane that drives transmembrane transport and the ATP synthase. Cytochrome c oxidase is the component of the respiratory chain that catalyzes the reduction of oxygen to water. Electrons originating from reduced cytochrome c in the intermembrane space (IMS) are transferred via the dinuclear copper A center (CU(A)) of subunit 2 and heme A of subunit 1 to the active site in subunit 1, a binuclear center (BNC) formed by heme A3 and copper B (CU(B)). The BNC reduces molecular oxygen to 2 water molecules using 4 electrons from cytochrome c in the IMS and 4 protons from the mitochondrial matrix.</text>
</comment>
<evidence type="ECO:0000256" key="4">
    <source>
        <dbReference type="ARBA" id="ARBA00021968"/>
    </source>
</evidence>
<dbReference type="PANTHER" id="PTHR14200">
    <property type="entry name" value="CYTOCHROME C OXIDASE POLYPEPTIDE"/>
    <property type="match status" value="1"/>
</dbReference>
<gene>
    <name evidence="14" type="ORF">MGAL_10B070597</name>
</gene>
<protein>
    <recommendedName>
        <fullName evidence="4 13">Cytochrome c oxidase subunit 5A, mitochondrial</fullName>
    </recommendedName>
    <alternativeName>
        <fullName evidence="12 13">Cytochrome c oxidase polypeptide Va</fullName>
    </alternativeName>
</protein>
<keyword evidence="11 13" id="KW-0472">Membrane</keyword>
<evidence type="ECO:0000256" key="11">
    <source>
        <dbReference type="ARBA" id="ARBA00023136"/>
    </source>
</evidence>
<dbReference type="Proteomes" id="UP000596742">
    <property type="component" value="Unassembled WGS sequence"/>
</dbReference>
<evidence type="ECO:0000256" key="7">
    <source>
        <dbReference type="ARBA" id="ARBA00022792"/>
    </source>
</evidence>
<keyword evidence="8 13" id="KW-0809">Transit peptide</keyword>
<dbReference type="Pfam" id="PF02284">
    <property type="entry name" value="COX5A"/>
    <property type="match status" value="1"/>
</dbReference>